<accession>A0A2T6ZFB8</accession>
<dbReference type="Proteomes" id="UP000244722">
    <property type="component" value="Unassembled WGS sequence"/>
</dbReference>
<proteinExistence type="predicted"/>
<keyword evidence="2" id="KW-1185">Reference proteome</keyword>
<evidence type="ECO:0000313" key="1">
    <source>
        <dbReference type="EMBL" id="PUU74198.1"/>
    </source>
</evidence>
<evidence type="ECO:0000313" key="2">
    <source>
        <dbReference type="Proteomes" id="UP000244722"/>
    </source>
</evidence>
<comment type="caution">
    <text evidence="1">The sequence shown here is derived from an EMBL/GenBank/DDBJ whole genome shotgun (WGS) entry which is preliminary data.</text>
</comment>
<gene>
    <name evidence="1" type="ORF">B9Z19DRAFT_1093480</name>
</gene>
<dbReference type="AlphaFoldDB" id="A0A2T6ZFB8"/>
<sequence length="109" mass="11871">MLSPSLYSLDLNKIPPLPLALSSTSNQMSDHSSIESFTSILFSRSPALRLSGPPSLPARIFPFSAPLQHSLTLGQRQHTPVPLFYSCSRRIPSMSLISSPDSPPLLLNL</sequence>
<name>A0A2T6ZFB8_TUBBO</name>
<reference evidence="1 2" key="1">
    <citation type="submission" date="2017-04" db="EMBL/GenBank/DDBJ databases">
        <title>Draft genome sequence of Tuber borchii Vittad., a whitish edible truffle.</title>
        <authorList>
            <consortium name="DOE Joint Genome Institute"/>
            <person name="Murat C."/>
            <person name="Kuo A."/>
            <person name="Barry K.W."/>
            <person name="Clum A."/>
            <person name="Dockter R.B."/>
            <person name="Fauchery L."/>
            <person name="Iotti M."/>
            <person name="Kohler A."/>
            <person name="Labutti K."/>
            <person name="Lindquist E.A."/>
            <person name="Lipzen A."/>
            <person name="Ohm R.A."/>
            <person name="Wang M."/>
            <person name="Grigoriev I.V."/>
            <person name="Zambonelli A."/>
            <person name="Martin F.M."/>
        </authorList>
    </citation>
    <scope>NUCLEOTIDE SEQUENCE [LARGE SCALE GENOMIC DNA]</scope>
    <source>
        <strain evidence="1 2">Tbo3840</strain>
    </source>
</reference>
<organism evidence="1 2">
    <name type="scientific">Tuber borchii</name>
    <name type="common">White truffle</name>
    <dbReference type="NCBI Taxonomy" id="42251"/>
    <lineage>
        <taxon>Eukaryota</taxon>
        <taxon>Fungi</taxon>
        <taxon>Dikarya</taxon>
        <taxon>Ascomycota</taxon>
        <taxon>Pezizomycotina</taxon>
        <taxon>Pezizomycetes</taxon>
        <taxon>Pezizales</taxon>
        <taxon>Tuberaceae</taxon>
        <taxon>Tuber</taxon>
    </lineage>
</organism>
<dbReference type="EMBL" id="NESQ01000317">
    <property type="protein sequence ID" value="PUU74198.1"/>
    <property type="molecule type" value="Genomic_DNA"/>
</dbReference>
<protein>
    <submittedName>
        <fullName evidence="1">Uncharacterized protein</fullName>
    </submittedName>
</protein>